<dbReference type="Gene3D" id="3.40.710.10">
    <property type="entry name" value="DD-peptidase/beta-lactamase superfamily"/>
    <property type="match status" value="1"/>
</dbReference>
<evidence type="ECO:0000256" key="6">
    <source>
        <dbReference type="ARBA" id="ARBA00022676"/>
    </source>
</evidence>
<evidence type="ECO:0000256" key="3">
    <source>
        <dbReference type="ARBA" id="ARBA00007739"/>
    </source>
</evidence>
<evidence type="ECO:0000256" key="5">
    <source>
        <dbReference type="ARBA" id="ARBA00022670"/>
    </source>
</evidence>
<dbReference type="SUPFAM" id="SSF53955">
    <property type="entry name" value="Lysozyme-like"/>
    <property type="match status" value="1"/>
</dbReference>
<dbReference type="InterPro" id="IPR036950">
    <property type="entry name" value="PBP_transglycosylase"/>
</dbReference>
<proteinExistence type="inferred from homology"/>
<keyword evidence="4" id="KW-0121">Carboxypeptidase</keyword>
<dbReference type="Proteomes" id="UP000220102">
    <property type="component" value="Unassembled WGS sequence"/>
</dbReference>
<keyword evidence="8" id="KW-0378">Hydrolase</keyword>
<keyword evidence="6" id="KW-0328">Glycosyltransferase</keyword>
<evidence type="ECO:0000259" key="13">
    <source>
        <dbReference type="Pfam" id="PF00912"/>
    </source>
</evidence>
<dbReference type="GO" id="GO:0008658">
    <property type="term" value="F:penicillin binding"/>
    <property type="evidence" value="ECO:0007669"/>
    <property type="project" value="InterPro"/>
</dbReference>
<dbReference type="RefSeq" id="WP_098074424.1">
    <property type="nucleotide sequence ID" value="NZ_PDEQ01000002.1"/>
</dbReference>
<evidence type="ECO:0000256" key="4">
    <source>
        <dbReference type="ARBA" id="ARBA00022645"/>
    </source>
</evidence>
<dbReference type="SUPFAM" id="SSF56601">
    <property type="entry name" value="beta-lactamase/transpeptidase-like"/>
    <property type="match status" value="1"/>
</dbReference>
<dbReference type="GO" id="GO:0008955">
    <property type="term" value="F:peptidoglycan glycosyltransferase activity"/>
    <property type="evidence" value="ECO:0007669"/>
    <property type="project" value="UniProtKB-EC"/>
</dbReference>
<evidence type="ECO:0000256" key="2">
    <source>
        <dbReference type="ARBA" id="ARBA00007090"/>
    </source>
</evidence>
<gene>
    <name evidence="14" type="primary">pbpC</name>
    <name evidence="14" type="ORF">CRI94_04180</name>
</gene>
<accession>A0A2A8D028</accession>
<dbReference type="InterPro" id="IPR001460">
    <property type="entry name" value="PCN-bd_Tpept"/>
</dbReference>
<dbReference type="GO" id="GO:0030288">
    <property type="term" value="C:outer membrane-bounded periplasmic space"/>
    <property type="evidence" value="ECO:0007669"/>
    <property type="project" value="TreeGrafter"/>
</dbReference>
<dbReference type="PANTHER" id="PTHR32282:SF15">
    <property type="entry name" value="PENICILLIN-BINDING PROTEIN 1C"/>
    <property type="match status" value="1"/>
</dbReference>
<keyword evidence="9" id="KW-0511">Multifunctional enzyme</keyword>
<dbReference type="Pfam" id="PF00912">
    <property type="entry name" value="Transgly"/>
    <property type="match status" value="1"/>
</dbReference>
<name>A0A2A8D028_9BACT</name>
<dbReference type="PANTHER" id="PTHR32282">
    <property type="entry name" value="BINDING PROTEIN TRANSPEPTIDASE, PUTATIVE-RELATED"/>
    <property type="match status" value="1"/>
</dbReference>
<dbReference type="EC" id="2.4.99.28" evidence="10"/>
<evidence type="ECO:0000259" key="12">
    <source>
        <dbReference type="Pfam" id="PF00905"/>
    </source>
</evidence>
<dbReference type="GO" id="GO:0006508">
    <property type="term" value="P:proteolysis"/>
    <property type="evidence" value="ECO:0007669"/>
    <property type="project" value="UniProtKB-KW"/>
</dbReference>
<comment type="pathway">
    <text evidence="1">Cell wall biogenesis; peptidoglycan biosynthesis.</text>
</comment>
<evidence type="ECO:0000256" key="11">
    <source>
        <dbReference type="ARBA" id="ARBA00049902"/>
    </source>
</evidence>
<dbReference type="OrthoDB" id="9766909at2"/>
<feature type="domain" description="Penicillin-binding protein transpeptidase" evidence="12">
    <location>
        <begin position="334"/>
        <end position="614"/>
    </location>
</feature>
<feature type="domain" description="Glycosyl transferase family 51" evidence="13">
    <location>
        <begin position="72"/>
        <end position="242"/>
    </location>
</feature>
<reference evidence="14 15" key="1">
    <citation type="submission" date="2017-10" db="EMBL/GenBank/DDBJ databases">
        <title>Draft genome of Longibacter Salinarum.</title>
        <authorList>
            <person name="Goh K.M."/>
            <person name="Shamsir M.S."/>
            <person name="Lim S.W."/>
        </authorList>
    </citation>
    <scope>NUCLEOTIDE SEQUENCE [LARGE SCALE GENOMIC DNA]</scope>
    <source>
        <strain evidence="14 15">KCTC 52045</strain>
    </source>
</reference>
<dbReference type="Pfam" id="PF00905">
    <property type="entry name" value="Transpeptidase"/>
    <property type="match status" value="1"/>
</dbReference>
<comment type="catalytic activity">
    <reaction evidence="11">
        <text>[GlcNAc-(1-&gt;4)-Mur2Ac(oyl-L-Ala-gamma-D-Glu-L-Lys-D-Ala-D-Ala)](n)-di-trans,octa-cis-undecaprenyl diphosphate + beta-D-GlcNAc-(1-&gt;4)-Mur2Ac(oyl-L-Ala-gamma-D-Glu-L-Lys-D-Ala-D-Ala)-di-trans,octa-cis-undecaprenyl diphosphate = [GlcNAc-(1-&gt;4)-Mur2Ac(oyl-L-Ala-gamma-D-Glu-L-Lys-D-Ala-D-Ala)](n+1)-di-trans,octa-cis-undecaprenyl diphosphate + di-trans,octa-cis-undecaprenyl diphosphate + H(+)</text>
        <dbReference type="Rhea" id="RHEA:23708"/>
        <dbReference type="Rhea" id="RHEA-COMP:9602"/>
        <dbReference type="Rhea" id="RHEA-COMP:9603"/>
        <dbReference type="ChEBI" id="CHEBI:15378"/>
        <dbReference type="ChEBI" id="CHEBI:58405"/>
        <dbReference type="ChEBI" id="CHEBI:60033"/>
        <dbReference type="ChEBI" id="CHEBI:78435"/>
        <dbReference type="EC" id="2.4.99.28"/>
    </reaction>
</comment>
<evidence type="ECO:0000256" key="8">
    <source>
        <dbReference type="ARBA" id="ARBA00022801"/>
    </source>
</evidence>
<dbReference type="InterPro" id="IPR050396">
    <property type="entry name" value="Glycosyltr_51/Transpeptidase"/>
</dbReference>
<protein>
    <recommendedName>
        <fullName evidence="10">peptidoglycan glycosyltransferase</fullName>
        <ecNumber evidence="10">2.4.99.28</ecNumber>
    </recommendedName>
</protein>
<dbReference type="InterPro" id="IPR012338">
    <property type="entry name" value="Beta-lactam/transpept-like"/>
</dbReference>
<dbReference type="InterPro" id="IPR001264">
    <property type="entry name" value="Glyco_trans_51"/>
</dbReference>
<dbReference type="GO" id="GO:0009252">
    <property type="term" value="P:peptidoglycan biosynthetic process"/>
    <property type="evidence" value="ECO:0007669"/>
    <property type="project" value="InterPro"/>
</dbReference>
<dbReference type="EMBL" id="PDEQ01000002">
    <property type="protein sequence ID" value="PEN14244.1"/>
    <property type="molecule type" value="Genomic_DNA"/>
</dbReference>
<evidence type="ECO:0000256" key="10">
    <source>
        <dbReference type="ARBA" id="ARBA00044770"/>
    </source>
</evidence>
<evidence type="ECO:0000313" key="14">
    <source>
        <dbReference type="EMBL" id="PEN14244.1"/>
    </source>
</evidence>
<dbReference type="Gene3D" id="1.10.3810.10">
    <property type="entry name" value="Biosynthetic peptidoglycan transglycosylase-like"/>
    <property type="match status" value="1"/>
</dbReference>
<organism evidence="14 15">
    <name type="scientific">Longibacter salinarum</name>
    <dbReference type="NCBI Taxonomy" id="1850348"/>
    <lineage>
        <taxon>Bacteria</taxon>
        <taxon>Pseudomonadati</taxon>
        <taxon>Rhodothermota</taxon>
        <taxon>Rhodothermia</taxon>
        <taxon>Rhodothermales</taxon>
        <taxon>Salisaetaceae</taxon>
        <taxon>Longibacter</taxon>
    </lineage>
</organism>
<dbReference type="GO" id="GO:0004180">
    <property type="term" value="F:carboxypeptidase activity"/>
    <property type="evidence" value="ECO:0007669"/>
    <property type="project" value="UniProtKB-KW"/>
</dbReference>
<evidence type="ECO:0000313" key="15">
    <source>
        <dbReference type="Proteomes" id="UP000220102"/>
    </source>
</evidence>
<evidence type="ECO:0000256" key="9">
    <source>
        <dbReference type="ARBA" id="ARBA00023268"/>
    </source>
</evidence>
<comment type="similarity">
    <text evidence="2">In the C-terminal section; belongs to the transpeptidase family.</text>
</comment>
<dbReference type="InterPro" id="IPR011815">
    <property type="entry name" value="PBP_1c"/>
</dbReference>
<sequence>MRIDPAAISRHLRRGLVRLRAVARRRPYGVVAACLLIFLLLSLAWPLPETADPQTNVVSLHVTDRSGLLLREIRPAGRGRPVPLEAVDPSVRAALIATEDQRFYRHPGIDPVAVARAIWSNLSQGRIVSGASTLTMQVARRIRNASHRGWWDKLAEAHLALRIDLRWSKDRVLAAWLNRVSYGNRAHGIEAAAQLYFGKSAIDLTLAESALLVGLPQSPTRYNPFRHLDRARERQRQVLRAMASAGDLSSAEADRLATLPLDLNEPRHIFRAPHFTEWLRVTRGLDDPNRARTGPGHSQPVEVRTTLDARLQHTVVQLVRSHVRRLDNEKVTNGAAVVIENRTGAIRAYVGSADFWNAEIGGQNDGVRMRRQPGSALKPFTYARALDARLHTAASVLPDIELNVPEAGGAFTPTNYDGTLHGPTPLREALANSYNIPAVRVAQELGAGDVLATMKDVGLTSLDRSPEHYGVGLTLGNGEVRMLHLARAYAGLARGGMLPGLRSVYWTRTAQEDTLYVSPRTEKAMDLSPGAVRIITDILADPFARAEAFGRHGPLEFPFPVAAKTGTSKDYRDNWTAGFTPTHTVVVWVGNFDGSPMRRVSGVTGAGPLFHAIMSHLGPGGAFRDPTRAGLQSVDVCPASGNRPGAHCPSPRSEWFLPGTAPAATDTCTVHRRIPIDRRSGLLASDDTPADAVDQRLFTVYPEKYHAWMRDNDVPLPPRVTHAEARRNDDERAWQKTNRLQIHYPLPGMNFHVNPVLHDQFQQIHLQGTAPTTWHDVHWVVDGERLSVDYQTAQWRLSPGRHTLHLRAIGPDGTRYRSRSAPIVVHDMPKTAGWSR</sequence>
<evidence type="ECO:0000256" key="1">
    <source>
        <dbReference type="ARBA" id="ARBA00004752"/>
    </source>
</evidence>
<evidence type="ECO:0000256" key="7">
    <source>
        <dbReference type="ARBA" id="ARBA00022679"/>
    </source>
</evidence>
<comment type="similarity">
    <text evidence="3">In the N-terminal section; belongs to the glycosyltransferase 51 family.</text>
</comment>
<dbReference type="NCBIfam" id="TIGR02073">
    <property type="entry name" value="PBP_1c"/>
    <property type="match status" value="1"/>
</dbReference>
<keyword evidence="5" id="KW-0645">Protease</keyword>
<keyword evidence="15" id="KW-1185">Reference proteome</keyword>
<keyword evidence="7" id="KW-0808">Transferase</keyword>
<dbReference type="AlphaFoldDB" id="A0A2A8D028"/>
<dbReference type="InterPro" id="IPR023346">
    <property type="entry name" value="Lysozyme-like_dom_sf"/>
</dbReference>
<comment type="caution">
    <text evidence="14">The sequence shown here is derived from an EMBL/GenBank/DDBJ whole genome shotgun (WGS) entry which is preliminary data.</text>
</comment>